<evidence type="ECO:0000313" key="3">
    <source>
        <dbReference type="Proteomes" id="UP000005408"/>
    </source>
</evidence>
<name>A0A8W8NUL8_MAGGI</name>
<proteinExistence type="predicted"/>
<protein>
    <submittedName>
        <fullName evidence="2">Uncharacterized protein</fullName>
    </submittedName>
</protein>
<evidence type="ECO:0000256" key="1">
    <source>
        <dbReference type="SAM" id="MobiDB-lite"/>
    </source>
</evidence>
<evidence type="ECO:0000313" key="2">
    <source>
        <dbReference type="EnsemblMetazoa" id="G8314.1:cds"/>
    </source>
</evidence>
<dbReference type="Proteomes" id="UP000005408">
    <property type="component" value="Unassembled WGS sequence"/>
</dbReference>
<reference evidence="2" key="1">
    <citation type="submission" date="2022-08" db="UniProtKB">
        <authorList>
            <consortium name="EnsemblMetazoa"/>
        </authorList>
    </citation>
    <scope>IDENTIFICATION</scope>
    <source>
        <strain evidence="2">05x7-T-G4-1.051#20</strain>
    </source>
</reference>
<feature type="region of interest" description="Disordered" evidence="1">
    <location>
        <begin position="44"/>
        <end position="146"/>
    </location>
</feature>
<dbReference type="EnsemblMetazoa" id="G8314.1">
    <property type="protein sequence ID" value="G8314.1:cds"/>
    <property type="gene ID" value="G8314"/>
</dbReference>
<feature type="region of interest" description="Disordered" evidence="1">
    <location>
        <begin position="1"/>
        <end position="29"/>
    </location>
</feature>
<dbReference type="AlphaFoldDB" id="A0A8W8NUL8"/>
<accession>A0A8W8NUL8</accession>
<feature type="compositionally biased region" description="Basic and acidic residues" evidence="1">
    <location>
        <begin position="1"/>
        <end position="17"/>
    </location>
</feature>
<feature type="compositionally biased region" description="Polar residues" evidence="1">
    <location>
        <begin position="75"/>
        <end position="90"/>
    </location>
</feature>
<sequence>METETDKSLETRKKDAFRSITSDSDSESILTKEGLCRNSILKQHVPNSFRHLSPSVSEAGLESDSILRPKDKESQQQAPSTCGKKSSSGVTFLRRSPRKRLRAAASPALQVSDDETDTDTVGSPWTGIATGAVRTPRKKQTDNSQG</sequence>
<organism evidence="2 3">
    <name type="scientific">Magallana gigas</name>
    <name type="common">Pacific oyster</name>
    <name type="synonym">Crassostrea gigas</name>
    <dbReference type="NCBI Taxonomy" id="29159"/>
    <lineage>
        <taxon>Eukaryota</taxon>
        <taxon>Metazoa</taxon>
        <taxon>Spiralia</taxon>
        <taxon>Lophotrochozoa</taxon>
        <taxon>Mollusca</taxon>
        <taxon>Bivalvia</taxon>
        <taxon>Autobranchia</taxon>
        <taxon>Pteriomorphia</taxon>
        <taxon>Ostreida</taxon>
        <taxon>Ostreoidea</taxon>
        <taxon>Ostreidae</taxon>
        <taxon>Magallana</taxon>
    </lineage>
</organism>
<feature type="compositionally biased region" description="Polar residues" evidence="1">
    <location>
        <begin position="19"/>
        <end position="29"/>
    </location>
</feature>
<keyword evidence="3" id="KW-1185">Reference proteome</keyword>
<feature type="compositionally biased region" description="Basic and acidic residues" evidence="1">
    <location>
        <begin position="65"/>
        <end position="74"/>
    </location>
</feature>